<dbReference type="RefSeq" id="WP_147192578.1">
    <property type="nucleotide sequence ID" value="NZ_CP042435.1"/>
</dbReference>
<evidence type="ECO:0000313" key="2">
    <source>
        <dbReference type="Proteomes" id="UP000321533"/>
    </source>
</evidence>
<dbReference type="Proteomes" id="UP000321533">
    <property type="component" value="Chromosome"/>
</dbReference>
<proteinExistence type="predicted"/>
<organism evidence="1 2">
    <name type="scientific">Panacibacter ginsenosidivorans</name>
    <dbReference type="NCBI Taxonomy" id="1813871"/>
    <lineage>
        <taxon>Bacteria</taxon>
        <taxon>Pseudomonadati</taxon>
        <taxon>Bacteroidota</taxon>
        <taxon>Chitinophagia</taxon>
        <taxon>Chitinophagales</taxon>
        <taxon>Chitinophagaceae</taxon>
        <taxon>Panacibacter</taxon>
    </lineage>
</organism>
<reference evidence="1 2" key="1">
    <citation type="journal article" date="2016" name="Int. J. Syst. Evol. Microbiol.">
        <title>Panacibacter ginsenosidivorans gen. nov., sp. nov., with ginsenoside converting activity isolated from soil of a ginseng field.</title>
        <authorList>
            <person name="Siddiqi M.Z."/>
            <person name="Muhammad Shafi S."/>
            <person name="Choi K.D."/>
            <person name="Im W.T."/>
        </authorList>
    </citation>
    <scope>NUCLEOTIDE SEQUENCE [LARGE SCALE GENOMIC DNA]</scope>
    <source>
        <strain evidence="1 2">Gsoil1550</strain>
    </source>
</reference>
<sequence>MLFIQVLLKNQSSINYDIDLLRFSIKDQKRANRTASQERDLQPVYIAGNKAIVAADTQNVIVFAVPKFTIPEHQYLSFEVNELNGGRNLSVKINNRTITRAKQLPSFE</sequence>
<evidence type="ECO:0000313" key="1">
    <source>
        <dbReference type="EMBL" id="QEC69702.1"/>
    </source>
</evidence>
<dbReference type="AlphaFoldDB" id="A0A5B8VEE9"/>
<name>A0A5B8VEE9_9BACT</name>
<accession>A0A5B8VEE9</accession>
<dbReference type="OrthoDB" id="1038500at2"/>
<keyword evidence="2" id="KW-1185">Reference proteome</keyword>
<protein>
    <submittedName>
        <fullName evidence="1">DUF4138 domain-containing protein</fullName>
    </submittedName>
</protein>
<dbReference type="EMBL" id="CP042435">
    <property type="protein sequence ID" value="QEC69702.1"/>
    <property type="molecule type" value="Genomic_DNA"/>
</dbReference>
<dbReference type="InterPro" id="IPR022298">
    <property type="entry name" value="Conjug_transposon_TraN"/>
</dbReference>
<dbReference type="KEGG" id="pgin:FRZ67_21255"/>
<dbReference type="Pfam" id="PF13595">
    <property type="entry name" value="DUF4138"/>
    <property type="match status" value="1"/>
</dbReference>
<gene>
    <name evidence="1" type="ORF">FRZ67_21255</name>
</gene>